<dbReference type="InterPro" id="IPR003488">
    <property type="entry name" value="DprA"/>
</dbReference>
<comment type="similarity">
    <text evidence="1">Belongs to the DprA/Smf family.</text>
</comment>
<dbReference type="Pfam" id="PF02481">
    <property type="entry name" value="DNA_processg_A"/>
    <property type="match status" value="1"/>
</dbReference>
<dbReference type="Gene3D" id="3.40.50.450">
    <property type="match status" value="1"/>
</dbReference>
<dbReference type="Proteomes" id="UP000076476">
    <property type="component" value="Unassembled WGS sequence"/>
</dbReference>
<dbReference type="GeneID" id="301126466"/>
<dbReference type="RefSeq" id="WP_082830336.1">
    <property type="nucleotide sequence ID" value="NZ_CP017703.1"/>
</dbReference>
<gene>
    <name evidence="3" type="ORF">AZI98_11420</name>
</gene>
<dbReference type="PANTHER" id="PTHR43022:SF1">
    <property type="entry name" value="PROTEIN SMF"/>
    <property type="match status" value="1"/>
</dbReference>
<evidence type="ECO:0000256" key="1">
    <source>
        <dbReference type="ARBA" id="ARBA00006525"/>
    </source>
</evidence>
<dbReference type="GO" id="GO:0009294">
    <property type="term" value="P:DNA-mediated transformation"/>
    <property type="evidence" value="ECO:0007669"/>
    <property type="project" value="InterPro"/>
</dbReference>
<name>A0A165X6E5_9BACI</name>
<proteinExistence type="inferred from homology"/>
<comment type="caution">
    <text evidence="3">The sequence shown here is derived from an EMBL/GenBank/DDBJ whole genome shotgun (WGS) entry which is preliminary data.</text>
</comment>
<reference evidence="3 4" key="1">
    <citation type="submission" date="2016-04" db="EMBL/GenBank/DDBJ databases">
        <title>Draft genome sequence of Aeribacillus pallidus 8m3 from petroleum reservoir.</title>
        <authorList>
            <person name="Poltaraus A.B."/>
            <person name="Nazina T.N."/>
            <person name="Tourova T.P."/>
            <person name="Malakho S.M."/>
            <person name="Korshunova A.V."/>
            <person name="Sokolova D.S."/>
        </authorList>
    </citation>
    <scope>NUCLEOTIDE SEQUENCE [LARGE SCALE GENOMIC DNA]</scope>
    <source>
        <strain evidence="3 4">8m3</strain>
    </source>
</reference>
<dbReference type="NCBIfam" id="TIGR00732">
    <property type="entry name" value="dprA"/>
    <property type="match status" value="1"/>
</dbReference>
<dbReference type="SUPFAM" id="SSF102405">
    <property type="entry name" value="MCP/YpsA-like"/>
    <property type="match status" value="1"/>
</dbReference>
<organism evidence="3 4">
    <name type="scientific">Aeribacillus pallidus</name>
    <dbReference type="NCBI Taxonomy" id="33936"/>
    <lineage>
        <taxon>Bacteria</taxon>
        <taxon>Bacillati</taxon>
        <taxon>Bacillota</taxon>
        <taxon>Bacilli</taxon>
        <taxon>Bacillales</taxon>
        <taxon>Bacillaceae</taxon>
        <taxon>Aeribacillus</taxon>
    </lineage>
</organism>
<evidence type="ECO:0000313" key="4">
    <source>
        <dbReference type="Proteomes" id="UP000076476"/>
    </source>
</evidence>
<dbReference type="OrthoDB" id="9785707at2"/>
<dbReference type="EMBL" id="LWBR01000035">
    <property type="protein sequence ID" value="KZN95681.1"/>
    <property type="molecule type" value="Genomic_DNA"/>
</dbReference>
<accession>A0A165X6E5</accession>
<evidence type="ECO:0000313" key="3">
    <source>
        <dbReference type="EMBL" id="KZN95681.1"/>
    </source>
</evidence>
<dbReference type="AlphaFoldDB" id="A0A165X6E5"/>
<evidence type="ECO:0000259" key="2">
    <source>
        <dbReference type="Pfam" id="PF02481"/>
    </source>
</evidence>
<protein>
    <recommendedName>
        <fullName evidence="2">Smf/DprA SLOG domain-containing protein</fullName>
    </recommendedName>
</protein>
<sequence length="321" mass="36518">MKNAKLIKTKGVATRLFLLYRIEVRAINPRNLLIKLAHCKGAAKRRIVQLFEQEGMYEEALHLTPQTLATRLFIPPKNYSTFIEDYQSISTESLLNYYKNRNIHLITIIDSHYPTYLKHIFDPPPVLFCQGDISLLKNIRNLSVVGTRHASKYGCDLVQYFVTHLAKQKFTIISGLALGIDAKAHWTAIEENSKTIAVIAGGFDHIYPKENMELAKIIQKEHLLLSEHPPYKRPEKWMFPMRNRIISGLSLGTFVAQASKRSGSLITAQHALEQGRIVFSPPVPLFDPLFQGNIQLLKEGAALALSPDEIIEELKPMYEEK</sequence>
<feature type="domain" description="Smf/DprA SLOG" evidence="2">
    <location>
        <begin position="105"/>
        <end position="314"/>
    </location>
</feature>
<keyword evidence="4" id="KW-1185">Reference proteome</keyword>
<dbReference type="STRING" id="33936.AZI98_11420"/>
<dbReference type="PANTHER" id="PTHR43022">
    <property type="entry name" value="PROTEIN SMF"/>
    <property type="match status" value="1"/>
</dbReference>
<dbReference type="InterPro" id="IPR057666">
    <property type="entry name" value="DrpA_SLOG"/>
</dbReference>